<dbReference type="Proteomes" id="UP000242243">
    <property type="component" value="Unassembled WGS sequence"/>
</dbReference>
<dbReference type="RefSeq" id="WP_159430089.1">
    <property type="nucleotide sequence ID" value="NZ_BJWI01000003.1"/>
</dbReference>
<dbReference type="PANTHER" id="PTHR43249">
    <property type="entry name" value="UDP-N-ACETYL-2-AMINO-2-DEOXY-D-GLUCURONATE OXIDASE"/>
    <property type="match status" value="1"/>
</dbReference>
<feature type="domain" description="Gfo/Idh/MocA-like oxidoreductase N-terminal" evidence="1">
    <location>
        <begin position="2"/>
        <end position="115"/>
    </location>
</feature>
<dbReference type="GO" id="GO:0000166">
    <property type="term" value="F:nucleotide binding"/>
    <property type="evidence" value="ECO:0007669"/>
    <property type="project" value="InterPro"/>
</dbReference>
<feature type="domain" description="GFO/IDH/MocA-like oxidoreductase" evidence="2">
    <location>
        <begin position="128"/>
        <end position="249"/>
    </location>
</feature>
<evidence type="ECO:0000313" key="4">
    <source>
        <dbReference type="EMBL" id="SFP02412.1"/>
    </source>
</evidence>
<dbReference type="STRING" id="306540.SAMN05421839_10359"/>
<dbReference type="OrthoDB" id="9815825at2"/>
<dbReference type="EMBL" id="BJWI01000003">
    <property type="protein sequence ID" value="GEM00946.1"/>
    <property type="molecule type" value="Genomic_DNA"/>
</dbReference>
<dbReference type="InterPro" id="IPR055170">
    <property type="entry name" value="GFO_IDH_MocA-like_dom"/>
</dbReference>
<name>A0A1I5LYS7_9BACI</name>
<dbReference type="InterPro" id="IPR000683">
    <property type="entry name" value="Gfo/Idh/MocA-like_OxRdtase_N"/>
</dbReference>
<dbReference type="Gene3D" id="3.40.50.720">
    <property type="entry name" value="NAD(P)-binding Rossmann-like Domain"/>
    <property type="match status" value="1"/>
</dbReference>
<accession>A0A1I5LYS7</accession>
<protein>
    <submittedName>
        <fullName evidence="3">Oxidoreductase</fullName>
    </submittedName>
    <submittedName>
        <fullName evidence="4">Predicted dehydrogenase</fullName>
    </submittedName>
</protein>
<dbReference type="AlphaFoldDB" id="A0A1I5LYS7"/>
<evidence type="ECO:0000259" key="1">
    <source>
        <dbReference type="Pfam" id="PF01408"/>
    </source>
</evidence>
<evidence type="ECO:0000313" key="6">
    <source>
        <dbReference type="Proteomes" id="UP000321547"/>
    </source>
</evidence>
<evidence type="ECO:0000259" key="2">
    <source>
        <dbReference type="Pfam" id="PF22725"/>
    </source>
</evidence>
<gene>
    <name evidence="3" type="ORF">HHA03_04780</name>
    <name evidence="4" type="ORF">SAMN05421839_10359</name>
</gene>
<proteinExistence type="predicted"/>
<dbReference type="SUPFAM" id="SSF55347">
    <property type="entry name" value="Glyceraldehyde-3-phosphate dehydrogenase-like, C-terminal domain"/>
    <property type="match status" value="1"/>
</dbReference>
<dbReference type="Pfam" id="PF22725">
    <property type="entry name" value="GFO_IDH_MocA_C3"/>
    <property type="match status" value="1"/>
</dbReference>
<dbReference type="Pfam" id="PF01408">
    <property type="entry name" value="GFO_IDH_MocA"/>
    <property type="match status" value="1"/>
</dbReference>
<evidence type="ECO:0000313" key="3">
    <source>
        <dbReference type="EMBL" id="GEM00946.1"/>
    </source>
</evidence>
<sequence>MLKVAIIGLGDVSFIHREAIEESTVAELVAVCDINPTKHELYRDIPFYTQIDDLLKEQSPDVVHICLPHDLHVPVAKQVINQGIAVFLEKPVGLNYYEAYELAEEVKRLNAQVGVCFQNRYNKTVKVLKEKLISDDYGKLVAVKGLVTWARPLSYYTSKPWRGLMARAGGGTIINQAIHTYDLMQYLAGDIVDVKASLSNITGYPIEVEDTAVAQINFSDGVHGFAMSTNAYAANSSVELQVILERGKFTIKDYQLYETTDLGKICIAEDKISIKSKSYYGPSHQEAIEAFYQALLTETNDYITVQDALPSMIMLDLMKQSSKTGQRINKGEYLHDS</sequence>
<dbReference type="SUPFAM" id="SSF51735">
    <property type="entry name" value="NAD(P)-binding Rossmann-fold domains"/>
    <property type="match status" value="1"/>
</dbReference>
<dbReference type="Gene3D" id="3.30.360.10">
    <property type="entry name" value="Dihydrodipicolinate Reductase, domain 2"/>
    <property type="match status" value="1"/>
</dbReference>
<dbReference type="InterPro" id="IPR052515">
    <property type="entry name" value="Gfo/Idh/MocA_Oxidoreductase"/>
</dbReference>
<organism evidence="4 5">
    <name type="scientific">Halolactibacillus halophilus</name>
    <dbReference type="NCBI Taxonomy" id="306540"/>
    <lineage>
        <taxon>Bacteria</taxon>
        <taxon>Bacillati</taxon>
        <taxon>Bacillota</taxon>
        <taxon>Bacilli</taxon>
        <taxon>Bacillales</taxon>
        <taxon>Bacillaceae</taxon>
        <taxon>Halolactibacillus</taxon>
    </lineage>
</organism>
<dbReference type="EMBL" id="FOXC01000003">
    <property type="protein sequence ID" value="SFP02412.1"/>
    <property type="molecule type" value="Genomic_DNA"/>
</dbReference>
<reference evidence="4 5" key="1">
    <citation type="submission" date="2016-10" db="EMBL/GenBank/DDBJ databases">
        <authorList>
            <person name="de Groot N.N."/>
        </authorList>
    </citation>
    <scope>NUCLEOTIDE SEQUENCE [LARGE SCALE GENOMIC DNA]</scope>
    <source>
        <strain evidence="4 5">DSM 17073</strain>
    </source>
</reference>
<dbReference type="Proteomes" id="UP000321547">
    <property type="component" value="Unassembled WGS sequence"/>
</dbReference>
<keyword evidence="6" id="KW-1185">Reference proteome</keyword>
<evidence type="ECO:0000313" key="5">
    <source>
        <dbReference type="Proteomes" id="UP000242243"/>
    </source>
</evidence>
<dbReference type="PANTHER" id="PTHR43249:SF1">
    <property type="entry name" value="D-GLUCOSIDE 3-DEHYDROGENASE"/>
    <property type="match status" value="1"/>
</dbReference>
<dbReference type="InterPro" id="IPR036291">
    <property type="entry name" value="NAD(P)-bd_dom_sf"/>
</dbReference>
<reference evidence="3 6" key="2">
    <citation type="submission" date="2019-07" db="EMBL/GenBank/DDBJ databases">
        <title>Whole genome shotgun sequence of Halolactibacillus halophilus NBRC 100868.</title>
        <authorList>
            <person name="Hosoyama A."/>
            <person name="Uohara A."/>
            <person name="Ohji S."/>
            <person name="Ichikawa N."/>
        </authorList>
    </citation>
    <scope>NUCLEOTIDE SEQUENCE [LARGE SCALE GENOMIC DNA]</scope>
    <source>
        <strain evidence="3 6">NBRC 100868</strain>
    </source>
</reference>